<dbReference type="AlphaFoldDB" id="A0A6P8FDG0"/>
<dbReference type="GO" id="GO:0005737">
    <property type="term" value="C:cytoplasm"/>
    <property type="evidence" value="ECO:0007669"/>
    <property type="project" value="TreeGrafter"/>
</dbReference>
<dbReference type="InterPro" id="IPR011021">
    <property type="entry name" value="Arrestin-like_N"/>
</dbReference>
<sequence>MSFTIKNLSVTYYEINESNIFTNGDCISGHVTLEVMKETKINSFKIKATGKAHVSWSEHCGRLHRFYSDNEIYFKSAQYFIQDQKDEEQDGIPLLTDQDGQPYSNTVAPGCHLFPFTFHLPQEEMPPSFKGVHGKIVYFLEAKLTRSMRIPSKARTEFTFVSKPDPSYEAEPFVQQDFTEKKLKFFNNGSVSMNISIDNMEYPVGDGITVTGLIENNSSRPIRPKYFLYQKQSCFADKERKVNTRDILREEGDIIEPSTSTNVTKVLNIPFSIPPSVLTSDILKVEYRLRVYLDVKFALDPEIKFEVELLPPRQVTGWKPLSDSGSSSSEACRSNSQEEAYTVSFSDPPPPYSEYDVYPTSSDAPMKP</sequence>
<protein>
    <submittedName>
        <fullName evidence="5">Arrestin domain-containing protein 3-like</fullName>
    </submittedName>
</protein>
<evidence type="ECO:0000256" key="2">
    <source>
        <dbReference type="SAM" id="MobiDB-lite"/>
    </source>
</evidence>
<reference evidence="5" key="1">
    <citation type="submission" date="2025-08" db="UniProtKB">
        <authorList>
            <consortium name="RefSeq"/>
        </authorList>
    </citation>
    <scope>IDENTIFICATION</scope>
</reference>
<feature type="compositionally biased region" description="Polar residues" evidence="2">
    <location>
        <begin position="359"/>
        <end position="368"/>
    </location>
</feature>
<dbReference type="PANTHER" id="PTHR11188:SF135">
    <property type="entry name" value="ARRESTIN DOMAIN CONTAINING 3-LIKE-RELATED"/>
    <property type="match status" value="1"/>
</dbReference>
<dbReference type="InterPro" id="IPR011022">
    <property type="entry name" value="Arrestin_C-like"/>
</dbReference>
<dbReference type="Pfam" id="PF00339">
    <property type="entry name" value="Arrestin_N"/>
    <property type="match status" value="1"/>
</dbReference>
<evidence type="ECO:0000313" key="4">
    <source>
        <dbReference type="Proteomes" id="UP000515152"/>
    </source>
</evidence>
<organism evidence="4 5">
    <name type="scientific">Clupea harengus</name>
    <name type="common">Atlantic herring</name>
    <dbReference type="NCBI Taxonomy" id="7950"/>
    <lineage>
        <taxon>Eukaryota</taxon>
        <taxon>Metazoa</taxon>
        <taxon>Chordata</taxon>
        <taxon>Craniata</taxon>
        <taxon>Vertebrata</taxon>
        <taxon>Euteleostomi</taxon>
        <taxon>Actinopterygii</taxon>
        <taxon>Neopterygii</taxon>
        <taxon>Teleostei</taxon>
        <taxon>Clupei</taxon>
        <taxon>Clupeiformes</taxon>
        <taxon>Clupeoidei</taxon>
        <taxon>Clupeidae</taxon>
        <taxon>Clupea</taxon>
    </lineage>
</organism>
<dbReference type="OrthoDB" id="2333384at2759"/>
<dbReference type="Pfam" id="PF02752">
    <property type="entry name" value="Arrestin_C"/>
    <property type="match status" value="1"/>
</dbReference>
<evidence type="ECO:0000313" key="5">
    <source>
        <dbReference type="RefSeq" id="XP_031426518.1"/>
    </source>
</evidence>
<dbReference type="GO" id="GO:0015031">
    <property type="term" value="P:protein transport"/>
    <property type="evidence" value="ECO:0007669"/>
    <property type="project" value="TreeGrafter"/>
</dbReference>
<dbReference type="InterPro" id="IPR014752">
    <property type="entry name" value="Arrestin-like_C"/>
</dbReference>
<keyword evidence="4" id="KW-1185">Reference proteome</keyword>
<gene>
    <name evidence="5" type="primary">LOC116221099</name>
</gene>
<dbReference type="InterPro" id="IPR014756">
    <property type="entry name" value="Ig_E-set"/>
</dbReference>
<dbReference type="KEGG" id="char:116221099"/>
<dbReference type="SMART" id="SM01017">
    <property type="entry name" value="Arrestin_C"/>
    <property type="match status" value="1"/>
</dbReference>
<dbReference type="GO" id="GO:0005886">
    <property type="term" value="C:plasma membrane"/>
    <property type="evidence" value="ECO:0007669"/>
    <property type="project" value="TreeGrafter"/>
</dbReference>
<dbReference type="Proteomes" id="UP000515152">
    <property type="component" value="Chromosome 7"/>
</dbReference>
<dbReference type="GeneID" id="116221099"/>
<evidence type="ECO:0000259" key="3">
    <source>
        <dbReference type="SMART" id="SM01017"/>
    </source>
</evidence>
<dbReference type="SUPFAM" id="SSF81296">
    <property type="entry name" value="E set domains"/>
    <property type="match status" value="2"/>
</dbReference>
<feature type="region of interest" description="Disordered" evidence="2">
    <location>
        <begin position="318"/>
        <end position="368"/>
    </location>
</feature>
<dbReference type="RefSeq" id="XP_031426518.1">
    <property type="nucleotide sequence ID" value="XM_031570658.2"/>
</dbReference>
<dbReference type="PANTHER" id="PTHR11188">
    <property type="entry name" value="ARRESTIN DOMAIN CONTAINING PROTEIN"/>
    <property type="match status" value="1"/>
</dbReference>
<feature type="domain" description="Arrestin C-terminal-like" evidence="3">
    <location>
        <begin position="187"/>
        <end position="314"/>
    </location>
</feature>
<proteinExistence type="inferred from homology"/>
<accession>A0A6P8FDG0</accession>
<feature type="compositionally biased region" description="Polar residues" evidence="2">
    <location>
        <begin position="323"/>
        <end position="345"/>
    </location>
</feature>
<name>A0A6P8FDG0_CLUHA</name>
<comment type="similarity">
    <text evidence="1">Belongs to the arrestin family.</text>
</comment>
<dbReference type="InterPro" id="IPR050357">
    <property type="entry name" value="Arrestin_domain-protein"/>
</dbReference>
<dbReference type="Gene3D" id="2.60.40.640">
    <property type="match status" value="2"/>
</dbReference>
<dbReference type="GO" id="GO:0007399">
    <property type="term" value="P:nervous system development"/>
    <property type="evidence" value="ECO:0007669"/>
    <property type="project" value="UniProtKB-ARBA"/>
</dbReference>
<evidence type="ECO:0000256" key="1">
    <source>
        <dbReference type="ARBA" id="ARBA00005298"/>
    </source>
</evidence>